<organism evidence="1 2">
    <name type="scientific">Dulcicalothrix desertica PCC 7102</name>
    <dbReference type="NCBI Taxonomy" id="232991"/>
    <lineage>
        <taxon>Bacteria</taxon>
        <taxon>Bacillati</taxon>
        <taxon>Cyanobacteriota</taxon>
        <taxon>Cyanophyceae</taxon>
        <taxon>Nostocales</taxon>
        <taxon>Calotrichaceae</taxon>
        <taxon>Dulcicalothrix</taxon>
    </lineage>
</organism>
<comment type="caution">
    <text evidence="1">The sequence shown here is derived from an EMBL/GenBank/DDBJ whole genome shotgun (WGS) entry which is preliminary data.</text>
</comment>
<accession>A0A3S1CIT6</accession>
<sequence length="689" mass="78559">MEANNTIEIHEFSTGIRAEETADGGWVSQGFTGQYMNMTLDKLPSAVENSIHEKEFEVTEGASSDKPAIIGRVVGSDEDTWSVVAVVTRGQDNVSRSFSVYRYFLCKGENIEKILAWLDSRGIPTFNPFDSKFTRQPYPCPEDCPEYTPESSKVPNINFKDSEPTLLEPEKCNDFKILNFLAAKKSEENKQPVSWAYNVEALEKPRKFQLIQPASQRAHNILDRAIKNIAHSLAPVIMDEEAIKSAIRGLINSSQVKPEAVEKIAEAIQNEQITEKYWHSLFDAQGAKIAISQKIYSPQMVRLITLRAMVIPETLPEFMDWLNFKGNKSKLDDNQTISLDFQKAIQGKFPTDGLTKGIKLLLLELLNNKITPESIYLLLMIKGSAWHSCCKEFTNDVFDDLQLIAKHVKPISVDFKCQAETWNSLTYNWSSIKSNYFSCSQYKPLAQLFEQLKDYRLSAYFYQVSTGEVPKYIFKKISKAHQRKIEEELGLELYCKLALTEKIYNYAANQEVPIQYLIFLLALFVLFTASKVFSEPKTRVELADLSTEKNQSVPSPTTHKTKLCNTKNLPTLTKDEINNANNKFNETRESIEKIVDNFQKNSLYNNLNEEEIAKKILHALGCKNLNTDTEDFKAIIQNKSLKVSAAQQSELVKVIYQFQDKNKQKVDKADGIIYMDGKTYKELEKQAQL</sequence>
<reference evidence="1" key="1">
    <citation type="submission" date="2018-12" db="EMBL/GenBank/DDBJ databases">
        <authorList>
            <person name="Will S."/>
            <person name="Neumann-Schaal M."/>
            <person name="Henke P."/>
        </authorList>
    </citation>
    <scope>NUCLEOTIDE SEQUENCE</scope>
    <source>
        <strain evidence="1">PCC 7102</strain>
    </source>
</reference>
<dbReference type="OrthoDB" id="436463at2"/>
<dbReference type="EMBL" id="RSCL01000016">
    <property type="protein sequence ID" value="RUT02387.1"/>
    <property type="molecule type" value="Genomic_DNA"/>
</dbReference>
<gene>
    <name evidence="1" type="ORF">DSM106972_058650</name>
</gene>
<protein>
    <submittedName>
        <fullName evidence="1">Uncharacterized protein</fullName>
    </submittedName>
</protein>
<dbReference type="Proteomes" id="UP000271624">
    <property type="component" value="Unassembled WGS sequence"/>
</dbReference>
<dbReference type="AlphaFoldDB" id="A0A3S1CIT6"/>
<evidence type="ECO:0000313" key="1">
    <source>
        <dbReference type="EMBL" id="RUT02387.1"/>
    </source>
</evidence>
<proteinExistence type="predicted"/>
<name>A0A3S1CIT6_9CYAN</name>
<dbReference type="RefSeq" id="WP_127084114.1">
    <property type="nucleotide sequence ID" value="NZ_RSCL01000016.1"/>
</dbReference>
<keyword evidence="2" id="KW-1185">Reference proteome</keyword>
<evidence type="ECO:0000313" key="2">
    <source>
        <dbReference type="Proteomes" id="UP000271624"/>
    </source>
</evidence>
<reference evidence="1" key="2">
    <citation type="journal article" date="2019" name="Genome Biol. Evol.">
        <title>Day and night: Metabolic profiles and evolutionary relationships of six axenic non-marine cyanobacteria.</title>
        <authorList>
            <person name="Will S.E."/>
            <person name="Henke P."/>
            <person name="Boedeker C."/>
            <person name="Huang S."/>
            <person name="Brinkmann H."/>
            <person name="Rohde M."/>
            <person name="Jarek M."/>
            <person name="Friedl T."/>
            <person name="Seufert S."/>
            <person name="Schumacher M."/>
            <person name="Overmann J."/>
            <person name="Neumann-Schaal M."/>
            <person name="Petersen J."/>
        </authorList>
    </citation>
    <scope>NUCLEOTIDE SEQUENCE [LARGE SCALE GENOMIC DNA]</scope>
    <source>
        <strain evidence="1">PCC 7102</strain>
    </source>
</reference>